<reference evidence="1 2" key="1">
    <citation type="journal article" date="2019" name="Nat. Ecol. Evol.">
        <title>Megaphylogeny resolves global patterns of mushroom evolution.</title>
        <authorList>
            <person name="Varga T."/>
            <person name="Krizsan K."/>
            <person name="Foldi C."/>
            <person name="Dima B."/>
            <person name="Sanchez-Garcia M."/>
            <person name="Sanchez-Ramirez S."/>
            <person name="Szollosi G.J."/>
            <person name="Szarkandi J.G."/>
            <person name="Papp V."/>
            <person name="Albert L."/>
            <person name="Andreopoulos W."/>
            <person name="Angelini C."/>
            <person name="Antonin V."/>
            <person name="Barry K.W."/>
            <person name="Bougher N.L."/>
            <person name="Buchanan P."/>
            <person name="Buyck B."/>
            <person name="Bense V."/>
            <person name="Catcheside P."/>
            <person name="Chovatia M."/>
            <person name="Cooper J."/>
            <person name="Damon W."/>
            <person name="Desjardin D."/>
            <person name="Finy P."/>
            <person name="Geml J."/>
            <person name="Haridas S."/>
            <person name="Hughes K."/>
            <person name="Justo A."/>
            <person name="Karasinski D."/>
            <person name="Kautmanova I."/>
            <person name="Kiss B."/>
            <person name="Kocsube S."/>
            <person name="Kotiranta H."/>
            <person name="LaButti K.M."/>
            <person name="Lechner B.E."/>
            <person name="Liimatainen K."/>
            <person name="Lipzen A."/>
            <person name="Lukacs Z."/>
            <person name="Mihaltcheva S."/>
            <person name="Morgado L.N."/>
            <person name="Niskanen T."/>
            <person name="Noordeloos M.E."/>
            <person name="Ohm R.A."/>
            <person name="Ortiz-Santana B."/>
            <person name="Ovrebo C."/>
            <person name="Racz N."/>
            <person name="Riley R."/>
            <person name="Savchenko A."/>
            <person name="Shiryaev A."/>
            <person name="Soop K."/>
            <person name="Spirin V."/>
            <person name="Szebenyi C."/>
            <person name="Tomsovsky M."/>
            <person name="Tulloss R.E."/>
            <person name="Uehling J."/>
            <person name="Grigoriev I.V."/>
            <person name="Vagvolgyi C."/>
            <person name="Papp T."/>
            <person name="Martin F.M."/>
            <person name="Miettinen O."/>
            <person name="Hibbett D.S."/>
            <person name="Nagy L.G."/>
        </authorList>
    </citation>
    <scope>NUCLEOTIDE SEQUENCE [LARGE SCALE GENOMIC DNA]</scope>
    <source>
        <strain evidence="1 2">CBS 962.96</strain>
    </source>
</reference>
<gene>
    <name evidence="1" type="ORF">K435DRAFT_811205</name>
</gene>
<name>A0A4S8KSZ0_DENBC</name>
<protein>
    <submittedName>
        <fullName evidence="1">Uncharacterized protein</fullName>
    </submittedName>
</protein>
<dbReference type="AlphaFoldDB" id="A0A4S8KSZ0"/>
<dbReference type="Proteomes" id="UP000297245">
    <property type="component" value="Unassembled WGS sequence"/>
</dbReference>
<keyword evidence="2" id="KW-1185">Reference proteome</keyword>
<dbReference type="OrthoDB" id="2944942at2759"/>
<sequence>MPFPNLSTIKRYSSLREPDFPADKRKTHSNPQACEAMKALPVERRLAVNKRIDDRNLENRERRYLVASGALTLDEDEVISDTASHWTIEDQEYETIKNNPEIFERVKDLLPNRWFRCIVETRAKEKIEKENNKGRDLMLARDMNEVPRDLSTFLDLKFPPELFIAANFAYIPLGLFKSKHVRVLQTTAAGTTPKTVYEEGKKTKIWDIAAISKNLDIKSDDFEGCPTFVEFLEAMENYIRFVVDWDRDKEEGKYAQFIYSHGLFFKNPENADLYPYWKGTEKELREDRRTQGFKFDLPTYRDKMQTCRSERSRQINGHLQ</sequence>
<dbReference type="EMBL" id="ML180124">
    <property type="protein sequence ID" value="THU78840.1"/>
    <property type="molecule type" value="Genomic_DNA"/>
</dbReference>
<evidence type="ECO:0000313" key="1">
    <source>
        <dbReference type="EMBL" id="THU78840.1"/>
    </source>
</evidence>
<accession>A0A4S8KSZ0</accession>
<proteinExistence type="predicted"/>
<evidence type="ECO:0000313" key="2">
    <source>
        <dbReference type="Proteomes" id="UP000297245"/>
    </source>
</evidence>
<organism evidence="1 2">
    <name type="scientific">Dendrothele bispora (strain CBS 962.96)</name>
    <dbReference type="NCBI Taxonomy" id="1314807"/>
    <lineage>
        <taxon>Eukaryota</taxon>
        <taxon>Fungi</taxon>
        <taxon>Dikarya</taxon>
        <taxon>Basidiomycota</taxon>
        <taxon>Agaricomycotina</taxon>
        <taxon>Agaricomycetes</taxon>
        <taxon>Agaricomycetidae</taxon>
        <taxon>Agaricales</taxon>
        <taxon>Agaricales incertae sedis</taxon>
        <taxon>Dendrothele</taxon>
    </lineage>
</organism>